<evidence type="ECO:0000313" key="2">
    <source>
        <dbReference type="Proteomes" id="UP000281564"/>
    </source>
</evidence>
<proteinExistence type="predicted"/>
<protein>
    <submittedName>
        <fullName evidence="1">Uncharacterized protein</fullName>
    </submittedName>
</protein>
<gene>
    <name evidence="1" type="ORF">DP106_13430</name>
</gene>
<accession>A0A3A6PXK7</accession>
<name>A0A3A6PXK7_9EURY</name>
<reference evidence="1 2" key="1">
    <citation type="submission" date="2018-06" db="EMBL/GenBank/DDBJ databases">
        <title>Halonotius sp. F13-13 a new haloarchaeeon isolated from a solar saltern from Isla Cristina, Huelva, Spain.</title>
        <authorList>
            <person name="Duran-Viseras A."/>
            <person name="Sanchez-Porro C."/>
            <person name="Ventosa A."/>
        </authorList>
    </citation>
    <scope>NUCLEOTIDE SEQUENCE [LARGE SCALE GENOMIC DNA]</scope>
    <source>
        <strain evidence="1 2">CECT 7525</strain>
    </source>
</reference>
<organism evidence="1 2">
    <name type="scientific">Halonotius pteroides</name>
    <dbReference type="NCBI Taxonomy" id="268735"/>
    <lineage>
        <taxon>Archaea</taxon>
        <taxon>Methanobacteriati</taxon>
        <taxon>Methanobacteriota</taxon>
        <taxon>Stenosarchaea group</taxon>
        <taxon>Halobacteria</taxon>
        <taxon>Halobacteriales</taxon>
        <taxon>Haloferacaceae</taxon>
        <taxon>Halonotius</taxon>
    </lineage>
</organism>
<keyword evidence="2" id="KW-1185">Reference proteome</keyword>
<dbReference type="EMBL" id="QMDW01000027">
    <property type="protein sequence ID" value="RJX48015.1"/>
    <property type="molecule type" value="Genomic_DNA"/>
</dbReference>
<dbReference type="AlphaFoldDB" id="A0A3A6PXK7"/>
<sequence length="67" mass="7331">MPPDGYTIVTISTETAAKLSTVMIKHEVDSMGHAIDYATDLVIGGKKLTNAKLARPLHHRLDNQESE</sequence>
<evidence type="ECO:0000313" key="1">
    <source>
        <dbReference type="EMBL" id="RJX48015.1"/>
    </source>
</evidence>
<dbReference type="Proteomes" id="UP000281564">
    <property type="component" value="Unassembled WGS sequence"/>
</dbReference>
<comment type="caution">
    <text evidence="1">The sequence shown here is derived from an EMBL/GenBank/DDBJ whole genome shotgun (WGS) entry which is preliminary data.</text>
</comment>